<protein>
    <submittedName>
        <fullName evidence="2">Uncharacterized protein</fullName>
    </submittedName>
</protein>
<reference evidence="2 3" key="1">
    <citation type="submission" date="2020-10" db="EMBL/GenBank/DDBJ databases">
        <title>Phylogeny of dyella-like bacteria.</title>
        <authorList>
            <person name="Fu J."/>
        </authorList>
    </citation>
    <scope>NUCLEOTIDE SEQUENCE [LARGE SCALE GENOMIC DNA]</scope>
    <source>
        <strain evidence="2 3">JP1</strain>
    </source>
</reference>
<dbReference type="Proteomes" id="UP001620461">
    <property type="component" value="Unassembled WGS sequence"/>
</dbReference>
<gene>
    <name evidence="2" type="ORF">ISP15_15625</name>
</gene>
<name>A0ABW8JL05_9GAMM</name>
<feature type="compositionally biased region" description="Gly residues" evidence="1">
    <location>
        <begin position="99"/>
        <end position="119"/>
    </location>
</feature>
<feature type="compositionally biased region" description="Low complexity" evidence="1">
    <location>
        <begin position="78"/>
        <end position="98"/>
    </location>
</feature>
<comment type="caution">
    <text evidence="2">The sequence shown here is derived from an EMBL/GenBank/DDBJ whole genome shotgun (WGS) entry which is preliminary data.</text>
</comment>
<organism evidence="2 3">
    <name type="scientific">Dyella jejuensis</name>
    <dbReference type="NCBI Taxonomy" id="1432009"/>
    <lineage>
        <taxon>Bacteria</taxon>
        <taxon>Pseudomonadati</taxon>
        <taxon>Pseudomonadota</taxon>
        <taxon>Gammaproteobacteria</taxon>
        <taxon>Lysobacterales</taxon>
        <taxon>Rhodanobacteraceae</taxon>
        <taxon>Dyella</taxon>
    </lineage>
</organism>
<evidence type="ECO:0000256" key="1">
    <source>
        <dbReference type="SAM" id="MobiDB-lite"/>
    </source>
</evidence>
<dbReference type="EMBL" id="JADIKJ010000018">
    <property type="protein sequence ID" value="MFK2901767.1"/>
    <property type="molecule type" value="Genomic_DNA"/>
</dbReference>
<sequence length="247" mass="26394">MKTVPLPMTSSLSLSKIALVSSCLLLATGWLCIRNVAAQTRPSGMDFTGIWQLNDKQSDSPATITRRLHAQIRREQAPSSRPAGASSSAAPSSSSSPSGGHGRGMGGMGGGHGMGGGGRHGSHDAKDQSSGNSAPHKDPTPPLLADDALLNIQQDRKGMQVDFNNTDRLDTRFDGITRQSLNGSAQVRTELTPDGMQVSMTFDDGTRLDQAWVRSADGHHLTVTETWTTANVEEPIVFQRSYDRLDL</sequence>
<dbReference type="RefSeq" id="WP_404548618.1">
    <property type="nucleotide sequence ID" value="NZ_JADIKJ010000018.1"/>
</dbReference>
<accession>A0ABW8JL05</accession>
<proteinExistence type="predicted"/>
<evidence type="ECO:0000313" key="3">
    <source>
        <dbReference type="Proteomes" id="UP001620461"/>
    </source>
</evidence>
<keyword evidence="3" id="KW-1185">Reference proteome</keyword>
<evidence type="ECO:0000313" key="2">
    <source>
        <dbReference type="EMBL" id="MFK2901767.1"/>
    </source>
</evidence>
<feature type="region of interest" description="Disordered" evidence="1">
    <location>
        <begin position="72"/>
        <end position="144"/>
    </location>
</feature>